<feature type="transmembrane region" description="Helical" evidence="5">
    <location>
        <begin position="71"/>
        <end position="90"/>
    </location>
</feature>
<feature type="signal peptide" evidence="6">
    <location>
        <begin position="1"/>
        <end position="22"/>
    </location>
</feature>
<dbReference type="InterPro" id="IPR000620">
    <property type="entry name" value="EamA_dom"/>
</dbReference>
<dbReference type="PANTHER" id="PTHR32322">
    <property type="entry name" value="INNER MEMBRANE TRANSPORTER"/>
    <property type="match status" value="1"/>
</dbReference>
<dbReference type="PANTHER" id="PTHR32322:SF9">
    <property type="entry name" value="AMINO-ACID METABOLITE EFFLUX PUMP-RELATED"/>
    <property type="match status" value="1"/>
</dbReference>
<dbReference type="Proteomes" id="UP001522662">
    <property type="component" value="Unassembled WGS sequence"/>
</dbReference>
<feature type="chain" id="PRO_5046116683" evidence="6">
    <location>
        <begin position="23"/>
        <end position="285"/>
    </location>
</feature>
<keyword evidence="8" id="KW-0614">Plasmid</keyword>
<name>A0ABT0CZP0_9HYPH</name>
<sequence length="285" mass="29398">MQSTFVLTALAMLAFAANSLLAREALGDVSIGAAGYTAVRIISGAVVLYGLMRRGQTISRTAGPALPGDWWAATALFVYAIAFSAAYLSLGAATGALILFSSVQASMVTFGLFKGDRPSLREVIGFAIAFAAFVYLILPGVGRPDPVGCALMIASGVAWAVYTLRGRGSQDPIGQTAGNFVRASAFCLPLAVVAALYETATPTGVILALASGIVASGLGYAIWYRALRGLETFQAALIQLSVPVIAALGGILFLNERLTLHFIVAGVCVIGGIALAILAKQKHPS</sequence>
<comment type="caution">
    <text evidence="8">The sequence shown here is derived from an EMBL/GenBank/DDBJ whole genome shotgun (WGS) entry which is preliminary data.</text>
</comment>
<evidence type="ECO:0000256" key="4">
    <source>
        <dbReference type="ARBA" id="ARBA00023136"/>
    </source>
</evidence>
<feature type="transmembrane region" description="Helical" evidence="5">
    <location>
        <begin position="176"/>
        <end position="197"/>
    </location>
</feature>
<feature type="domain" description="EamA" evidence="7">
    <location>
        <begin position="148"/>
        <end position="277"/>
    </location>
</feature>
<dbReference type="EMBL" id="JALAYX010000002">
    <property type="protein sequence ID" value="MCJ8238632.1"/>
    <property type="molecule type" value="Genomic_DNA"/>
</dbReference>
<reference evidence="8 9" key="1">
    <citation type="submission" date="2022-03" db="EMBL/GenBank/DDBJ databases">
        <title>Rhizobium SSM4.3 sp. nov., isolated from Sediment (Gouqi Island).</title>
        <authorList>
            <person name="Chen G."/>
        </authorList>
    </citation>
    <scope>NUCLEOTIDE SEQUENCE [LARGE SCALE GENOMIC DNA]</scope>
    <source>
        <strain evidence="8 9">SSM4.3</strain>
        <plasmid evidence="8">unnamed</plasmid>
    </source>
</reference>
<feature type="transmembrane region" description="Helical" evidence="5">
    <location>
        <begin position="260"/>
        <end position="279"/>
    </location>
</feature>
<dbReference type="InterPro" id="IPR037185">
    <property type="entry name" value="EmrE-like"/>
</dbReference>
<dbReference type="Gene3D" id="1.10.3730.20">
    <property type="match status" value="1"/>
</dbReference>
<evidence type="ECO:0000256" key="3">
    <source>
        <dbReference type="ARBA" id="ARBA00022989"/>
    </source>
</evidence>
<feature type="transmembrane region" description="Helical" evidence="5">
    <location>
        <begin position="32"/>
        <end position="51"/>
    </location>
</feature>
<dbReference type="InterPro" id="IPR050638">
    <property type="entry name" value="AA-Vitamin_Transporters"/>
</dbReference>
<geneLocation type="plasmid" evidence="8">
    <name>unnamed</name>
</geneLocation>
<evidence type="ECO:0000313" key="9">
    <source>
        <dbReference type="Proteomes" id="UP001522662"/>
    </source>
</evidence>
<evidence type="ECO:0000256" key="2">
    <source>
        <dbReference type="ARBA" id="ARBA00022692"/>
    </source>
</evidence>
<evidence type="ECO:0000259" key="7">
    <source>
        <dbReference type="Pfam" id="PF00892"/>
    </source>
</evidence>
<keyword evidence="9" id="KW-1185">Reference proteome</keyword>
<dbReference type="SUPFAM" id="SSF103481">
    <property type="entry name" value="Multidrug resistance efflux transporter EmrE"/>
    <property type="match status" value="1"/>
</dbReference>
<keyword evidence="4 5" id="KW-0472">Membrane</keyword>
<feature type="transmembrane region" description="Helical" evidence="5">
    <location>
        <begin position="235"/>
        <end position="254"/>
    </location>
</feature>
<evidence type="ECO:0000256" key="1">
    <source>
        <dbReference type="ARBA" id="ARBA00004141"/>
    </source>
</evidence>
<keyword evidence="2 5" id="KW-0812">Transmembrane</keyword>
<protein>
    <submittedName>
        <fullName evidence="8">DMT family transporter</fullName>
    </submittedName>
</protein>
<organism evidence="8 9">
    <name type="scientific">Peteryoungia algae</name>
    <dbReference type="NCBI Taxonomy" id="2919917"/>
    <lineage>
        <taxon>Bacteria</taxon>
        <taxon>Pseudomonadati</taxon>
        <taxon>Pseudomonadota</taxon>
        <taxon>Alphaproteobacteria</taxon>
        <taxon>Hyphomicrobiales</taxon>
        <taxon>Rhizobiaceae</taxon>
        <taxon>Peteryoungia</taxon>
    </lineage>
</organism>
<keyword evidence="3 5" id="KW-1133">Transmembrane helix</keyword>
<evidence type="ECO:0000313" key="8">
    <source>
        <dbReference type="EMBL" id="MCJ8238632.1"/>
    </source>
</evidence>
<evidence type="ECO:0000256" key="5">
    <source>
        <dbReference type="SAM" id="Phobius"/>
    </source>
</evidence>
<comment type="subcellular location">
    <subcellularLocation>
        <location evidence="1">Membrane</location>
        <topology evidence="1">Multi-pass membrane protein</topology>
    </subcellularLocation>
</comment>
<evidence type="ECO:0000256" key="6">
    <source>
        <dbReference type="SAM" id="SignalP"/>
    </source>
</evidence>
<feature type="transmembrane region" description="Helical" evidence="5">
    <location>
        <begin position="203"/>
        <end position="223"/>
    </location>
</feature>
<accession>A0ABT0CZP0</accession>
<proteinExistence type="predicted"/>
<feature type="transmembrane region" description="Helical" evidence="5">
    <location>
        <begin position="144"/>
        <end position="164"/>
    </location>
</feature>
<dbReference type="RefSeq" id="WP_245136441.1">
    <property type="nucleotide sequence ID" value="NZ_CP128477.1"/>
</dbReference>
<feature type="transmembrane region" description="Helical" evidence="5">
    <location>
        <begin position="120"/>
        <end position="138"/>
    </location>
</feature>
<dbReference type="Pfam" id="PF00892">
    <property type="entry name" value="EamA"/>
    <property type="match status" value="1"/>
</dbReference>
<keyword evidence="6" id="KW-0732">Signal</keyword>
<gene>
    <name evidence="8" type="ORF">MKJ03_09845</name>
</gene>